<dbReference type="InterPro" id="IPR038490">
    <property type="entry name" value="Gingipain_propep_sf"/>
</dbReference>
<feature type="non-terminal residue" evidence="1">
    <location>
        <position position="124"/>
    </location>
</feature>
<name>X1GB82_9ZZZZ</name>
<accession>X1GB82</accession>
<dbReference type="EMBL" id="BARU01019647">
    <property type="protein sequence ID" value="GAH55166.1"/>
    <property type="molecule type" value="Genomic_DNA"/>
</dbReference>
<comment type="caution">
    <text evidence="1">The sequence shown here is derived from an EMBL/GenBank/DDBJ whole genome shotgun (WGS) entry which is preliminary data.</text>
</comment>
<dbReference type="Gene3D" id="2.60.40.3800">
    <property type="match status" value="1"/>
</dbReference>
<evidence type="ECO:0000313" key="1">
    <source>
        <dbReference type="EMBL" id="GAH55166.1"/>
    </source>
</evidence>
<proteinExistence type="predicted"/>
<dbReference type="AlphaFoldDB" id="X1GB82"/>
<organism evidence="1">
    <name type="scientific">marine sediment metagenome</name>
    <dbReference type="NCBI Taxonomy" id="412755"/>
    <lineage>
        <taxon>unclassified sequences</taxon>
        <taxon>metagenomes</taxon>
        <taxon>ecological metagenomes</taxon>
    </lineage>
</organism>
<reference evidence="1" key="1">
    <citation type="journal article" date="2014" name="Front. Microbiol.">
        <title>High frequency of phylogenetically diverse reductive dehalogenase-homologous genes in deep subseafloor sedimentary metagenomes.</title>
        <authorList>
            <person name="Kawai M."/>
            <person name="Futagami T."/>
            <person name="Toyoda A."/>
            <person name="Takaki Y."/>
            <person name="Nishi S."/>
            <person name="Hori S."/>
            <person name="Arai W."/>
            <person name="Tsubouchi T."/>
            <person name="Morono Y."/>
            <person name="Uchiyama I."/>
            <person name="Ito T."/>
            <person name="Fujiyama A."/>
            <person name="Inagaki F."/>
            <person name="Takami H."/>
        </authorList>
    </citation>
    <scope>NUCLEOTIDE SEQUENCE</scope>
    <source>
        <strain evidence="1">Expedition CK06-06</strain>
    </source>
</reference>
<gene>
    <name evidence="1" type="ORF">S03H2_32334</name>
</gene>
<sequence>MNRINIRFNKYITSKCIGVAICVLLVATSLTVAFDATSEVNPKDDHLSYSFEFIEPGLQMATVDATDYTLIQMSGCMAIGKQAGGPMLPVKSVKLMLPAMTTVTGINVIGNPIELTNIKTPVYP</sequence>
<evidence type="ECO:0008006" key="2">
    <source>
        <dbReference type="Google" id="ProtNLM"/>
    </source>
</evidence>
<protein>
    <recommendedName>
        <fullName evidence="2">Gingipain propeptide domain-containing protein</fullName>
    </recommendedName>
</protein>